<dbReference type="GO" id="GO:0005886">
    <property type="term" value="C:plasma membrane"/>
    <property type="evidence" value="ECO:0000318"/>
    <property type="project" value="GO_Central"/>
</dbReference>
<evidence type="ECO:0000313" key="3">
    <source>
        <dbReference type="RefSeq" id="XP_018860447.1"/>
    </source>
</evidence>
<dbReference type="PANTHER" id="PTHR33021:SF189">
    <property type="entry name" value="CUCUMBER PEELING CUPREDOXIN-LIKE"/>
    <property type="match status" value="1"/>
</dbReference>
<dbReference type="PANTHER" id="PTHR33021">
    <property type="entry name" value="BLUE COPPER PROTEIN"/>
    <property type="match status" value="1"/>
</dbReference>
<protein>
    <submittedName>
        <fullName evidence="3">Cucumber peeling cupredoxin-like</fullName>
    </submittedName>
</protein>
<dbReference type="InterPro" id="IPR008972">
    <property type="entry name" value="Cupredoxin"/>
</dbReference>
<keyword evidence="2" id="KW-1185">Reference proteome</keyword>
<dbReference type="SUPFAM" id="SSF49503">
    <property type="entry name" value="Cupredoxins"/>
    <property type="match status" value="1"/>
</dbReference>
<organism evidence="2 3">
    <name type="scientific">Juglans regia</name>
    <name type="common">English walnut</name>
    <dbReference type="NCBI Taxonomy" id="51240"/>
    <lineage>
        <taxon>Eukaryota</taxon>
        <taxon>Viridiplantae</taxon>
        <taxon>Streptophyta</taxon>
        <taxon>Embryophyta</taxon>
        <taxon>Tracheophyta</taxon>
        <taxon>Spermatophyta</taxon>
        <taxon>Magnoliopsida</taxon>
        <taxon>eudicotyledons</taxon>
        <taxon>Gunneridae</taxon>
        <taxon>Pentapetalae</taxon>
        <taxon>rosids</taxon>
        <taxon>fabids</taxon>
        <taxon>Fagales</taxon>
        <taxon>Juglandaceae</taxon>
        <taxon>Juglans</taxon>
    </lineage>
</organism>
<evidence type="ECO:0000256" key="1">
    <source>
        <dbReference type="SAM" id="MobiDB-lite"/>
    </source>
</evidence>
<dbReference type="AlphaFoldDB" id="A0A2I4HWF0"/>
<dbReference type="STRING" id="51240.A0A2I4HWF0"/>
<name>A0A2I4HWF0_JUGRE</name>
<dbReference type="Pfam" id="PF02298">
    <property type="entry name" value="Cu_bind_like"/>
    <property type="match status" value="1"/>
</dbReference>
<feature type="compositionally biased region" description="Polar residues" evidence="1">
    <location>
        <begin position="126"/>
        <end position="143"/>
    </location>
</feature>
<dbReference type="Proteomes" id="UP000235220">
    <property type="component" value="Chromosome 7"/>
</dbReference>
<dbReference type="Gramene" id="Jr07_31360_p1">
    <property type="protein sequence ID" value="cds.Jr07_31360_p1"/>
    <property type="gene ID" value="Jr07_31360"/>
</dbReference>
<dbReference type="PROSITE" id="PS51485">
    <property type="entry name" value="PHYTOCYANIN"/>
    <property type="match status" value="1"/>
</dbReference>
<dbReference type="GO" id="GO:0009055">
    <property type="term" value="F:electron transfer activity"/>
    <property type="evidence" value="ECO:0007669"/>
    <property type="project" value="InterPro"/>
</dbReference>
<proteinExistence type="predicted"/>
<evidence type="ECO:0000313" key="2">
    <source>
        <dbReference type="Proteomes" id="UP000235220"/>
    </source>
</evidence>
<reference evidence="3" key="1">
    <citation type="submission" date="2025-08" db="UniProtKB">
        <authorList>
            <consortium name="RefSeq"/>
        </authorList>
    </citation>
    <scope>IDENTIFICATION</scope>
    <source>
        <tissue evidence="3">Leaves</tissue>
    </source>
</reference>
<dbReference type="GeneID" id="109022097"/>
<dbReference type="OrthoDB" id="5421909at2759"/>
<accession>A0A2I4HWF0</accession>
<dbReference type="RefSeq" id="XP_018860447.1">
    <property type="nucleotide sequence ID" value="XM_019004902.1"/>
</dbReference>
<sequence>MHAYGHNLPALTYVYYIYDRYIICLSAFNFSTNEHDVLQIPKESYDSCCSANPIGETLTRSPVNITLSNAGNLYYICTFKQHCQSGQKFVISVSGSLDATPPTDRTPPSTKTPPRSSTRRRRRSTQNSSAHQAANEQFTGPTAQILPDSSSSGIFASFLVTLFSIVMGFLL</sequence>
<dbReference type="KEGG" id="jre:109022097"/>
<dbReference type="InterPro" id="IPR039391">
    <property type="entry name" value="Phytocyanin-like"/>
</dbReference>
<feature type="region of interest" description="Disordered" evidence="1">
    <location>
        <begin position="97"/>
        <end position="143"/>
    </location>
</feature>
<feature type="compositionally biased region" description="Low complexity" evidence="1">
    <location>
        <begin position="100"/>
        <end position="116"/>
    </location>
</feature>
<gene>
    <name evidence="3" type="primary">LOC109022097</name>
</gene>
<dbReference type="InterPro" id="IPR003245">
    <property type="entry name" value="Phytocyanin_dom"/>
</dbReference>
<dbReference type="Gene3D" id="2.60.40.420">
    <property type="entry name" value="Cupredoxins - blue copper proteins"/>
    <property type="match status" value="1"/>
</dbReference>